<dbReference type="OrthoDB" id="2506821at2"/>
<dbReference type="RefSeq" id="WP_136370361.1">
    <property type="nucleotide sequence ID" value="NZ_SSOB01000015.1"/>
</dbReference>
<gene>
    <name evidence="2" type="ORF">E6C55_13710</name>
</gene>
<evidence type="ECO:0000313" key="3">
    <source>
        <dbReference type="Proteomes" id="UP000310636"/>
    </source>
</evidence>
<name>A0A4S4BWE9_9BACL</name>
<evidence type="ECO:0000313" key="2">
    <source>
        <dbReference type="EMBL" id="THF78773.1"/>
    </source>
</evidence>
<keyword evidence="1" id="KW-0732">Signal</keyword>
<dbReference type="EMBL" id="SSOB01000015">
    <property type="protein sequence ID" value="THF78773.1"/>
    <property type="molecule type" value="Genomic_DNA"/>
</dbReference>
<reference evidence="2 3" key="1">
    <citation type="submission" date="2019-04" db="EMBL/GenBank/DDBJ databases">
        <title>Cohnella sp. nov. isolated from preserved vegetables.</title>
        <authorList>
            <person name="Lin S.-Y."/>
            <person name="Hung M.-H."/>
            <person name="Young C.-C."/>
        </authorList>
    </citation>
    <scope>NUCLEOTIDE SEQUENCE [LARGE SCALE GENOMIC DNA]</scope>
    <source>
        <strain evidence="2 3">CC-MHH1044</strain>
    </source>
</reference>
<dbReference type="Pfam" id="PF01547">
    <property type="entry name" value="SBP_bac_1"/>
    <property type="match status" value="1"/>
</dbReference>
<dbReference type="InterPro" id="IPR006059">
    <property type="entry name" value="SBP"/>
</dbReference>
<comment type="caution">
    <text evidence="2">The sequence shown here is derived from an EMBL/GenBank/DDBJ whole genome shotgun (WGS) entry which is preliminary data.</text>
</comment>
<dbReference type="PROSITE" id="PS51257">
    <property type="entry name" value="PROKAR_LIPOPROTEIN"/>
    <property type="match status" value="1"/>
</dbReference>
<dbReference type="InterPro" id="IPR050490">
    <property type="entry name" value="Bact_solute-bd_prot1"/>
</dbReference>
<dbReference type="Proteomes" id="UP000310636">
    <property type="component" value="Unassembled WGS sequence"/>
</dbReference>
<organism evidence="2 3">
    <name type="scientific">Cohnella fermenti</name>
    <dbReference type="NCBI Taxonomy" id="2565925"/>
    <lineage>
        <taxon>Bacteria</taxon>
        <taxon>Bacillati</taxon>
        <taxon>Bacillota</taxon>
        <taxon>Bacilli</taxon>
        <taxon>Bacillales</taxon>
        <taxon>Paenibacillaceae</taxon>
        <taxon>Cohnella</taxon>
    </lineage>
</organism>
<feature type="signal peptide" evidence="1">
    <location>
        <begin position="1"/>
        <end position="22"/>
    </location>
</feature>
<dbReference type="Gene3D" id="3.40.190.10">
    <property type="entry name" value="Periplasmic binding protein-like II"/>
    <property type="match status" value="2"/>
</dbReference>
<dbReference type="PANTHER" id="PTHR43649:SF12">
    <property type="entry name" value="DIACETYLCHITOBIOSE BINDING PROTEIN DASA"/>
    <property type="match status" value="1"/>
</dbReference>
<dbReference type="AlphaFoldDB" id="A0A4S4BWE9"/>
<evidence type="ECO:0000256" key="1">
    <source>
        <dbReference type="SAM" id="SignalP"/>
    </source>
</evidence>
<accession>A0A4S4BWE9</accession>
<proteinExistence type="predicted"/>
<feature type="chain" id="PRO_5020982977" evidence="1">
    <location>
        <begin position="23"/>
        <end position="524"/>
    </location>
</feature>
<protein>
    <submittedName>
        <fullName evidence="2">Extracellular solute-binding protein</fullName>
    </submittedName>
</protein>
<dbReference type="PANTHER" id="PTHR43649">
    <property type="entry name" value="ARABINOSE-BINDING PROTEIN-RELATED"/>
    <property type="match status" value="1"/>
</dbReference>
<dbReference type="SUPFAM" id="SSF53850">
    <property type="entry name" value="Periplasmic binding protein-like II"/>
    <property type="match status" value="1"/>
</dbReference>
<keyword evidence="3" id="KW-1185">Reference proteome</keyword>
<sequence length="524" mass="58554">MVKHVKIAATAMAVCLSMSALAACSSKSDSSESGGSASASKPSISVSVFDRGTVSSEEGTYESNRWTKWINENSPTKVDWVPVPRNEAQTKLNTLIASGSAPDLIWEYSRDYIVQLANQGAIQPIDEYLDKYSTSYKAYLESHSELLPYLKIDGKMYAVASERGIDSVANHGMWIRKDWLDKLGLDAPATVEELLEVARKFQTEDPDGNGKDDTVPIVFNYNFPGILQAFFQANSTQWYAEGEGVQLGRLLDRYEDYLSLHKQLFDEKLIDQEYITDSNYTRAMQNWTTGKAGILFGSWNMESQYRDLVANVPDAEMVPLESLETKYGKNGLYQEAPPGIYVAFNSDMKEDEIEAAFKFLDWLIDGGWEPLKQGEEGVHYQDVNGVPQTIDADKFKTEAGYAYEYAIVNQSAPQPEWFPIMAASDEVSQAYAKQKAASLETAMKNTYRRDIAYAPGMAELTQLMATFDPIAQQIEAKVVTGGPGMTPAKGMEELRSEWKRLGGDTINQQVNKWYAENKDQLTTK</sequence>